<evidence type="ECO:0000259" key="1">
    <source>
        <dbReference type="Pfam" id="PF01593"/>
    </source>
</evidence>
<dbReference type="SUPFAM" id="SSF51905">
    <property type="entry name" value="FAD/NAD(P)-binding domain"/>
    <property type="match status" value="1"/>
</dbReference>
<dbReference type="GO" id="GO:0016491">
    <property type="term" value="F:oxidoreductase activity"/>
    <property type="evidence" value="ECO:0007669"/>
    <property type="project" value="InterPro"/>
</dbReference>
<dbReference type="PANTHER" id="PTHR42923">
    <property type="entry name" value="PROTOPORPHYRINOGEN OXIDASE"/>
    <property type="match status" value="1"/>
</dbReference>
<dbReference type="OrthoDB" id="8845488at2"/>
<evidence type="ECO:0000313" key="2">
    <source>
        <dbReference type="EMBL" id="RJO73318.1"/>
    </source>
</evidence>
<gene>
    <name evidence="2" type="ORF">D5S18_18885</name>
</gene>
<protein>
    <submittedName>
        <fullName evidence="2">FAD-dependent oxidoreductase</fullName>
    </submittedName>
</protein>
<dbReference type="Pfam" id="PF01593">
    <property type="entry name" value="Amino_oxidase"/>
    <property type="match status" value="1"/>
</dbReference>
<accession>A0A3A4KGD2</accession>
<name>A0A3A4KGD2_9NOCA</name>
<dbReference type="PANTHER" id="PTHR42923:SF46">
    <property type="entry name" value="AMINE OXIDASE"/>
    <property type="match status" value="1"/>
</dbReference>
<dbReference type="InterPro" id="IPR002937">
    <property type="entry name" value="Amino_oxidase"/>
</dbReference>
<organism evidence="2 3">
    <name type="scientific">Nocardia panacis</name>
    <dbReference type="NCBI Taxonomy" id="2340916"/>
    <lineage>
        <taxon>Bacteria</taxon>
        <taxon>Bacillati</taxon>
        <taxon>Actinomycetota</taxon>
        <taxon>Actinomycetes</taxon>
        <taxon>Mycobacteriales</taxon>
        <taxon>Nocardiaceae</taxon>
        <taxon>Nocardia</taxon>
    </lineage>
</organism>
<proteinExistence type="predicted"/>
<dbReference type="EMBL" id="QZFU01000023">
    <property type="protein sequence ID" value="RJO73318.1"/>
    <property type="molecule type" value="Genomic_DNA"/>
</dbReference>
<feature type="domain" description="Amine oxidase" evidence="1">
    <location>
        <begin position="1"/>
        <end position="504"/>
    </location>
</feature>
<reference evidence="2 3" key="1">
    <citation type="submission" date="2018-09" db="EMBL/GenBank/DDBJ databases">
        <title>YIM PH21274 draft genome.</title>
        <authorList>
            <person name="Miao C."/>
        </authorList>
    </citation>
    <scope>NUCLEOTIDE SEQUENCE [LARGE SCALE GENOMIC DNA]</scope>
    <source>
        <strain evidence="2 3">YIM PH 21724</strain>
    </source>
</reference>
<dbReference type="InterPro" id="IPR036188">
    <property type="entry name" value="FAD/NAD-bd_sf"/>
</dbReference>
<dbReference type="InterPro" id="IPR050464">
    <property type="entry name" value="Zeta_carotene_desat/Oxidored"/>
</dbReference>
<dbReference type="Proteomes" id="UP000266677">
    <property type="component" value="Unassembled WGS sequence"/>
</dbReference>
<dbReference type="AlphaFoldDB" id="A0A3A4KGD2"/>
<keyword evidence="3" id="KW-1185">Reference proteome</keyword>
<evidence type="ECO:0000313" key="3">
    <source>
        <dbReference type="Proteomes" id="UP000266677"/>
    </source>
</evidence>
<comment type="caution">
    <text evidence="2">The sequence shown here is derived from an EMBL/GenBank/DDBJ whole genome shotgun (WGS) entry which is preliminary data.</text>
</comment>
<sequence>MAGLAAAHELIERGFRVTVYEPEFLGGKARSIPVPGTGAGGRRDLPGEHGFRFFPGTYQHVPETMSRIPTARGGNVLDDHLVVVRDLVLAFDDPGYAPVIVPGALSSFAVADDPLVTVRNFQNAVATGLKLGVDIPAEEMTFFLSRLAVMATSCQERRIGQWENQSWLEFIRAEGKSPAYRRYLAQALVRVTVAAKSELASARTIGQTAVALLTAQTGAIPQYRSNLITGGVDRVLNRPTNEAWIDPWVAYLSARGVEFVLGRGLGGFEIRSGRIESARLTGGDAAVADWYVAALPVDRLMPLLDAPLLRAAPTLEGLRHLREDWMVGIQYYLARPSELPAAHIAVAGSPWAVTGIFQSRSWEADIAAEYGDGRVRECLSVDISEWDAPGALFGKTAKQCTREEIAREVWAQLRDGLNRSGAPIIRDEDLLGWHLDPGITWGAAGIANATPLLVNVAGTYRHRPDAATEIPNLFLCGDHLRTNIDLATMEGANEAGRRAANAILDAAGDSGSRAAIFPLWELPAFDALKDLDRERYRAGQPHLMES</sequence>